<dbReference type="SUPFAM" id="SSF50044">
    <property type="entry name" value="SH3-domain"/>
    <property type="match status" value="2"/>
</dbReference>
<dbReference type="AlphaFoldDB" id="H3A2Y1"/>
<evidence type="ECO:0000313" key="6">
    <source>
        <dbReference type="Ensembl" id="ENSLACP00000004002.1"/>
    </source>
</evidence>
<name>H3A2Y1_LATCH</name>
<feature type="region of interest" description="Disordered" evidence="3">
    <location>
        <begin position="336"/>
        <end position="355"/>
    </location>
</feature>
<dbReference type="PANTHER" id="PTHR15706">
    <property type="entry name" value="SH3 MULTIPLE DOMAIN"/>
    <property type="match status" value="1"/>
</dbReference>
<feature type="region of interest" description="Disordered" evidence="3">
    <location>
        <begin position="362"/>
        <end position="411"/>
    </location>
</feature>
<dbReference type="FunCoup" id="H3A2Y1">
    <property type="interactions" value="249"/>
</dbReference>
<evidence type="ECO:0000259" key="5">
    <source>
        <dbReference type="PROSITE" id="PS50195"/>
    </source>
</evidence>
<keyword evidence="1 2" id="KW-0728">SH3 domain</keyword>
<dbReference type="InterPro" id="IPR036028">
    <property type="entry name" value="SH3-like_dom_sf"/>
</dbReference>
<dbReference type="PRINTS" id="PR00498">
    <property type="entry name" value="P47PHOX"/>
</dbReference>
<dbReference type="OMA" id="WERPEQS"/>
<reference evidence="6" key="3">
    <citation type="submission" date="2025-09" db="UniProtKB">
        <authorList>
            <consortium name="Ensembl"/>
        </authorList>
    </citation>
    <scope>IDENTIFICATION</scope>
</reference>
<dbReference type="HOGENOM" id="CLU_030529_2_1_1"/>
<feature type="domain" description="PX" evidence="5">
    <location>
        <begin position="1"/>
        <end position="139"/>
    </location>
</feature>
<dbReference type="STRING" id="7897.ENSLACP00000004002"/>
<dbReference type="GO" id="GO:0005737">
    <property type="term" value="C:cytoplasm"/>
    <property type="evidence" value="ECO:0007669"/>
    <property type="project" value="InterPro"/>
</dbReference>
<dbReference type="SMART" id="SM00326">
    <property type="entry name" value="SH3"/>
    <property type="match status" value="2"/>
</dbReference>
<dbReference type="InterPro" id="IPR051228">
    <property type="entry name" value="NADPH_Oxidase/PX-Domain"/>
</dbReference>
<dbReference type="Bgee" id="ENSLACG00000003564">
    <property type="expression patterns" value="Expressed in chordate pharynx and 4 other cell types or tissues"/>
</dbReference>
<dbReference type="SUPFAM" id="SSF64268">
    <property type="entry name" value="PX domain"/>
    <property type="match status" value="1"/>
</dbReference>
<dbReference type="Proteomes" id="UP000008672">
    <property type="component" value="Unassembled WGS sequence"/>
</dbReference>
<dbReference type="InterPro" id="IPR001683">
    <property type="entry name" value="PX_dom"/>
</dbReference>
<dbReference type="PROSITE" id="PS50002">
    <property type="entry name" value="SH3"/>
    <property type="match status" value="2"/>
</dbReference>
<dbReference type="FunFam" id="2.30.30.40:FF:000219">
    <property type="entry name" value="NADPH oxidase organizer 1"/>
    <property type="match status" value="1"/>
</dbReference>
<dbReference type="InterPro" id="IPR035758">
    <property type="entry name" value="NoxO1_SH3_2"/>
</dbReference>
<dbReference type="PROSITE" id="PS50195">
    <property type="entry name" value="PX"/>
    <property type="match status" value="1"/>
</dbReference>
<dbReference type="Gene3D" id="2.30.30.40">
    <property type="entry name" value="SH3 Domains"/>
    <property type="match status" value="2"/>
</dbReference>
<evidence type="ECO:0000256" key="2">
    <source>
        <dbReference type="PROSITE-ProRule" id="PRU00192"/>
    </source>
</evidence>
<feature type="compositionally biased region" description="Low complexity" evidence="3">
    <location>
        <begin position="367"/>
        <end position="393"/>
    </location>
</feature>
<evidence type="ECO:0000259" key="4">
    <source>
        <dbReference type="PROSITE" id="PS50002"/>
    </source>
</evidence>
<evidence type="ECO:0008006" key="8">
    <source>
        <dbReference type="Google" id="ProtNLM"/>
    </source>
</evidence>
<reference evidence="6" key="2">
    <citation type="submission" date="2025-08" db="UniProtKB">
        <authorList>
            <consortium name="Ensembl"/>
        </authorList>
    </citation>
    <scope>IDENTIFICATION</scope>
</reference>
<feature type="domain" description="SH3" evidence="4">
    <location>
        <begin position="251"/>
        <end position="310"/>
    </location>
</feature>
<dbReference type="InterPro" id="IPR001655">
    <property type="entry name" value="P47PHOX"/>
</dbReference>
<dbReference type="Gene3D" id="3.30.1520.10">
    <property type="entry name" value="Phox-like domain"/>
    <property type="match status" value="1"/>
</dbReference>
<dbReference type="InterPro" id="IPR001452">
    <property type="entry name" value="SH3_domain"/>
</dbReference>
<keyword evidence="7" id="KW-1185">Reference proteome</keyword>
<evidence type="ECO:0000256" key="3">
    <source>
        <dbReference type="SAM" id="MobiDB-lite"/>
    </source>
</evidence>
<evidence type="ECO:0000313" key="7">
    <source>
        <dbReference type="Proteomes" id="UP000008672"/>
    </source>
</evidence>
<dbReference type="Pfam" id="PF14604">
    <property type="entry name" value="SH3_9"/>
    <property type="match status" value="1"/>
</dbReference>
<dbReference type="EMBL" id="AFYH01254837">
    <property type="status" value="NOT_ANNOTATED_CDS"/>
    <property type="molecule type" value="Genomic_DNA"/>
</dbReference>
<feature type="domain" description="SH3" evidence="4">
    <location>
        <begin position="175"/>
        <end position="238"/>
    </location>
</feature>
<dbReference type="CDD" id="cd12024">
    <property type="entry name" value="SH3_NoxO1_2"/>
    <property type="match status" value="1"/>
</dbReference>
<dbReference type="GO" id="GO:0042554">
    <property type="term" value="P:superoxide anion generation"/>
    <property type="evidence" value="ECO:0007669"/>
    <property type="project" value="TreeGrafter"/>
</dbReference>
<dbReference type="PANTHER" id="PTHR15706:SF10">
    <property type="entry name" value="NADPH OXIDASE ORGANIZER 1"/>
    <property type="match status" value="1"/>
</dbReference>
<dbReference type="eggNOG" id="ENOG502QW5I">
    <property type="taxonomic scope" value="Eukaryota"/>
</dbReference>
<dbReference type="Pfam" id="PF00787">
    <property type="entry name" value="PX"/>
    <property type="match status" value="1"/>
</dbReference>
<proteinExistence type="predicted"/>
<accession>H3A2Y1</accession>
<dbReference type="GO" id="GO:0016176">
    <property type="term" value="F:superoxide-generating NADPH oxidase activator activity"/>
    <property type="evidence" value="ECO:0007669"/>
    <property type="project" value="InterPro"/>
</dbReference>
<dbReference type="FunFam" id="3.30.1520.10:FF:000040">
    <property type="entry name" value="NADPH oxidase organizer 1"/>
    <property type="match status" value="1"/>
</dbReference>
<dbReference type="EMBL" id="AFYH01254838">
    <property type="status" value="NOT_ANNOTATED_CDS"/>
    <property type="molecule type" value="Genomic_DNA"/>
</dbReference>
<protein>
    <recommendedName>
        <fullName evidence="8">NADPH oxidase organizer 1</fullName>
    </recommendedName>
</protein>
<organism evidence="6 7">
    <name type="scientific">Latimeria chalumnae</name>
    <name type="common">Coelacanth</name>
    <dbReference type="NCBI Taxonomy" id="7897"/>
    <lineage>
        <taxon>Eukaryota</taxon>
        <taxon>Metazoa</taxon>
        <taxon>Chordata</taxon>
        <taxon>Craniata</taxon>
        <taxon>Vertebrata</taxon>
        <taxon>Euteleostomi</taxon>
        <taxon>Coelacanthiformes</taxon>
        <taxon>Coelacanthidae</taxon>
        <taxon>Latimeria</taxon>
    </lineage>
</organism>
<dbReference type="GO" id="GO:0035091">
    <property type="term" value="F:phosphatidylinositol binding"/>
    <property type="evidence" value="ECO:0007669"/>
    <property type="project" value="InterPro"/>
</dbReference>
<evidence type="ECO:0000256" key="1">
    <source>
        <dbReference type="ARBA" id="ARBA00022443"/>
    </source>
</evidence>
<dbReference type="Ensembl" id="ENSLACT00000004038.1">
    <property type="protein sequence ID" value="ENSLACP00000004002.1"/>
    <property type="gene ID" value="ENSLACG00000003564.1"/>
</dbReference>
<dbReference type="InParanoid" id="H3A2Y1"/>
<reference evidence="7" key="1">
    <citation type="submission" date="2011-08" db="EMBL/GenBank/DDBJ databases">
        <title>The draft genome of Latimeria chalumnae.</title>
        <authorList>
            <person name="Di Palma F."/>
            <person name="Alfoldi J."/>
            <person name="Johnson J."/>
            <person name="Berlin A."/>
            <person name="Gnerre S."/>
            <person name="Jaffe D."/>
            <person name="MacCallum I."/>
            <person name="Young S."/>
            <person name="Walker B.J."/>
            <person name="Lander E."/>
            <person name="Lindblad-Toh K."/>
        </authorList>
    </citation>
    <scope>NUCLEOTIDE SEQUENCE [LARGE SCALE GENOMIC DNA]</scope>
    <source>
        <strain evidence="7">Wild caught</strain>
    </source>
</reference>
<sequence length="427" mass="48658">SPCYSKISDSKNMNTKRYPLYVKFLGLVQHEKQKAYILSVLWSDQNDVIIYRTFHEFRKLHKELQRKFPIAGGLFKKSESVLPKFKDVPVKLTKEKGAIKSMLRLKLLEKYSSDLLEADSKVSQCEDVFQFFLPKTHDLKPSFNRNSIVILPSVTEGEKDEMKKKRSANSISKPVVSEIYKCVEAYETKDTKNRPFTVNKDDILDVIIKDHTEGWWLVENEEKHLAWFPAPYLEKRIITEKDGAENDQSEDAGMLYYTVKGYDAKSADELSFNIGVVVEVLQKSEDGWWLIHYNEKNGYVPSMYLQPYKNPHVKFQVLLCNELCVSTPNLYRPISSLDSSESETPPGHLLGVSSDHTADRFQGSQVSSAAGKKTADSGSGSDSDSSTYKKYYSPNLPRVPPRPNSNEILKRCTTITKKAVIRSKGNP</sequence>
<dbReference type="InterPro" id="IPR036871">
    <property type="entry name" value="PX_dom_sf"/>
</dbReference>
<dbReference type="GeneTree" id="ENSGT00940000158812"/>